<dbReference type="EMBL" id="CAJNOK010049159">
    <property type="protein sequence ID" value="CAF1594888.1"/>
    <property type="molecule type" value="Genomic_DNA"/>
</dbReference>
<name>A0A8S2W0J3_9BILA</name>
<accession>A0A8S2W0J3</accession>
<dbReference type="SUPFAM" id="SSF57997">
    <property type="entry name" value="Tropomyosin"/>
    <property type="match status" value="1"/>
</dbReference>
<feature type="non-terminal residue" evidence="3">
    <location>
        <position position="1"/>
    </location>
</feature>
<organism evidence="3 4">
    <name type="scientific">Didymodactylos carnosus</name>
    <dbReference type="NCBI Taxonomy" id="1234261"/>
    <lineage>
        <taxon>Eukaryota</taxon>
        <taxon>Metazoa</taxon>
        <taxon>Spiralia</taxon>
        <taxon>Gnathifera</taxon>
        <taxon>Rotifera</taxon>
        <taxon>Eurotatoria</taxon>
        <taxon>Bdelloidea</taxon>
        <taxon>Philodinida</taxon>
        <taxon>Philodinidae</taxon>
        <taxon>Didymodactylos</taxon>
    </lineage>
</organism>
<dbReference type="PANTHER" id="PTHR46657:SF1">
    <property type="entry name" value="CENTROSOMAL PROTEIN OF 128 KDA"/>
    <property type="match status" value="1"/>
</dbReference>
<evidence type="ECO:0000313" key="3">
    <source>
        <dbReference type="EMBL" id="CAF4400680.1"/>
    </source>
</evidence>
<feature type="coiled-coil region" evidence="1">
    <location>
        <begin position="4"/>
        <end position="98"/>
    </location>
</feature>
<evidence type="ECO:0000256" key="1">
    <source>
        <dbReference type="SAM" id="Coils"/>
    </source>
</evidence>
<sequence length="179" mass="21369">MKKCDEKEKLAAKAYIELKELRENCDTYERQNIKLQQDLSMALEKLEEITQEAEKYAQELQLNQKHIADLEQKREEFKIQAQETIKQWKARVKKLEKDVDRHKFGSTQMLERNEQLVKDMETIKAQNLTLKGQITKIEAELNDSQMTRNRLEEHFKRNENDLFQVRTVRTSQETEISAL</sequence>
<dbReference type="EMBL" id="CAJOBA010072750">
    <property type="protein sequence ID" value="CAF4400680.1"/>
    <property type="molecule type" value="Genomic_DNA"/>
</dbReference>
<proteinExistence type="predicted"/>
<dbReference type="Gene3D" id="1.20.5.1700">
    <property type="match status" value="1"/>
</dbReference>
<dbReference type="Proteomes" id="UP000677228">
    <property type="component" value="Unassembled WGS sequence"/>
</dbReference>
<dbReference type="InterPro" id="IPR026652">
    <property type="entry name" value="CEP128"/>
</dbReference>
<evidence type="ECO:0000313" key="4">
    <source>
        <dbReference type="Proteomes" id="UP000682733"/>
    </source>
</evidence>
<dbReference type="GO" id="GO:0000922">
    <property type="term" value="C:spindle pole"/>
    <property type="evidence" value="ECO:0007669"/>
    <property type="project" value="TreeGrafter"/>
</dbReference>
<gene>
    <name evidence="2" type="ORF">OVA965_LOCUS41753</name>
    <name evidence="3" type="ORF">TMI583_LOCUS43486</name>
</gene>
<dbReference type="Proteomes" id="UP000682733">
    <property type="component" value="Unassembled WGS sequence"/>
</dbReference>
<comment type="caution">
    <text evidence="3">The sequence shown here is derived from an EMBL/GenBank/DDBJ whole genome shotgun (WGS) entry which is preliminary data.</text>
</comment>
<dbReference type="AlphaFoldDB" id="A0A8S2W0J3"/>
<evidence type="ECO:0000313" key="2">
    <source>
        <dbReference type="EMBL" id="CAF1594888.1"/>
    </source>
</evidence>
<keyword evidence="1" id="KW-0175">Coiled coil</keyword>
<dbReference type="PANTHER" id="PTHR46657">
    <property type="entry name" value="CENTROSOMAL PROTEIN OF 128 KDA"/>
    <property type="match status" value="1"/>
</dbReference>
<reference evidence="3" key="1">
    <citation type="submission" date="2021-02" db="EMBL/GenBank/DDBJ databases">
        <authorList>
            <person name="Nowell W R."/>
        </authorList>
    </citation>
    <scope>NUCLEOTIDE SEQUENCE</scope>
</reference>
<protein>
    <submittedName>
        <fullName evidence="3">Uncharacterized protein</fullName>
    </submittedName>
</protein>
<dbReference type="GO" id="GO:0005814">
    <property type="term" value="C:centriole"/>
    <property type="evidence" value="ECO:0007669"/>
    <property type="project" value="TreeGrafter"/>
</dbReference>